<dbReference type="SUPFAM" id="SSF52279">
    <property type="entry name" value="Beta-D-glucan exohydrolase, C-terminal domain"/>
    <property type="match status" value="1"/>
</dbReference>
<comment type="catalytic activity">
    <reaction evidence="1">
        <text>Hydrolysis of terminal, non-reducing beta-D-glucosyl residues with release of beta-D-glucose.</text>
        <dbReference type="EC" id="3.2.1.21"/>
    </reaction>
</comment>
<dbReference type="SMART" id="SM01217">
    <property type="entry name" value="Fn3_like"/>
    <property type="match status" value="1"/>
</dbReference>
<dbReference type="InterPro" id="IPR002772">
    <property type="entry name" value="Glyco_hydro_3_C"/>
</dbReference>
<dbReference type="InterPro" id="IPR036881">
    <property type="entry name" value="Glyco_hydro_3_C_sf"/>
</dbReference>
<keyword evidence="4" id="KW-0378">Hydrolase</keyword>
<dbReference type="Pfam" id="PF00933">
    <property type="entry name" value="Glyco_hydro_3"/>
    <property type="match status" value="1"/>
</dbReference>
<dbReference type="InterPro" id="IPR017853">
    <property type="entry name" value="GH"/>
</dbReference>
<dbReference type="InterPro" id="IPR036962">
    <property type="entry name" value="Glyco_hydro_3_N_sf"/>
</dbReference>
<evidence type="ECO:0000259" key="6">
    <source>
        <dbReference type="SMART" id="SM01217"/>
    </source>
</evidence>
<dbReference type="PANTHER" id="PTHR42715:SF10">
    <property type="entry name" value="BETA-GLUCOSIDASE"/>
    <property type="match status" value="1"/>
</dbReference>
<organism evidence="7 8">
    <name type="scientific">Gregarina niphandrodes</name>
    <name type="common">Septate eugregarine</name>
    <dbReference type="NCBI Taxonomy" id="110365"/>
    <lineage>
        <taxon>Eukaryota</taxon>
        <taxon>Sar</taxon>
        <taxon>Alveolata</taxon>
        <taxon>Apicomplexa</taxon>
        <taxon>Conoidasida</taxon>
        <taxon>Gregarinasina</taxon>
        <taxon>Eugregarinorida</taxon>
        <taxon>Gregarinidae</taxon>
        <taxon>Gregarina</taxon>
    </lineage>
</organism>
<evidence type="ECO:0000256" key="2">
    <source>
        <dbReference type="ARBA" id="ARBA00005336"/>
    </source>
</evidence>
<dbReference type="Pfam" id="PF01915">
    <property type="entry name" value="Glyco_hydro_3_C"/>
    <property type="match status" value="1"/>
</dbReference>
<dbReference type="Gene3D" id="3.20.20.300">
    <property type="entry name" value="Glycoside hydrolase, family 3, N-terminal domain"/>
    <property type="match status" value="1"/>
</dbReference>
<dbReference type="OrthoDB" id="276618at2759"/>
<comment type="similarity">
    <text evidence="2">Belongs to the glycosyl hydrolase 3 family.</text>
</comment>
<dbReference type="OMA" id="DTHGLMT"/>
<protein>
    <recommendedName>
        <fullName evidence="3">beta-glucosidase</fullName>
        <ecNumber evidence="3">3.2.1.21</ecNumber>
    </recommendedName>
</protein>
<dbReference type="RefSeq" id="XP_011131882.1">
    <property type="nucleotide sequence ID" value="XM_011133580.1"/>
</dbReference>
<evidence type="ECO:0000256" key="4">
    <source>
        <dbReference type="ARBA" id="ARBA00022801"/>
    </source>
</evidence>
<dbReference type="eggNOG" id="ENOG502QQ55">
    <property type="taxonomic scope" value="Eukaryota"/>
</dbReference>
<dbReference type="Gene3D" id="3.40.50.1700">
    <property type="entry name" value="Glycoside hydrolase family 3 C-terminal domain"/>
    <property type="match status" value="1"/>
</dbReference>
<dbReference type="InterPro" id="IPR050288">
    <property type="entry name" value="Cellulose_deg_GH3"/>
</dbReference>
<dbReference type="InterPro" id="IPR026891">
    <property type="entry name" value="Fn3-like"/>
</dbReference>
<dbReference type="GeneID" id="22914303"/>
<dbReference type="GO" id="GO:0005975">
    <property type="term" value="P:carbohydrate metabolic process"/>
    <property type="evidence" value="ECO:0007669"/>
    <property type="project" value="InterPro"/>
</dbReference>
<dbReference type="Proteomes" id="UP000019763">
    <property type="component" value="Unassembled WGS sequence"/>
</dbReference>
<dbReference type="Pfam" id="PF14310">
    <property type="entry name" value="Fn3-like"/>
    <property type="match status" value="1"/>
</dbReference>
<dbReference type="EC" id="3.2.1.21" evidence="3"/>
<proteinExistence type="inferred from homology"/>
<dbReference type="GO" id="GO:0008422">
    <property type="term" value="F:beta-glucosidase activity"/>
    <property type="evidence" value="ECO:0007669"/>
    <property type="project" value="UniProtKB-EC"/>
</dbReference>
<evidence type="ECO:0000313" key="8">
    <source>
        <dbReference type="Proteomes" id="UP000019763"/>
    </source>
</evidence>
<keyword evidence="8" id="KW-1185">Reference proteome</keyword>
<keyword evidence="5" id="KW-0326">Glycosidase</keyword>
<name>A0A023B2B9_GRENI</name>
<dbReference type="EMBL" id="AFNH02000915">
    <property type="protein sequence ID" value="EZG52596.1"/>
    <property type="molecule type" value="Genomic_DNA"/>
</dbReference>
<evidence type="ECO:0000256" key="5">
    <source>
        <dbReference type="ARBA" id="ARBA00023295"/>
    </source>
</evidence>
<dbReference type="AlphaFoldDB" id="A0A023B2B9"/>
<feature type="domain" description="Fibronectin type III-like" evidence="6">
    <location>
        <begin position="494"/>
        <end position="565"/>
    </location>
</feature>
<dbReference type="Gene3D" id="2.60.40.10">
    <property type="entry name" value="Immunoglobulins"/>
    <property type="match status" value="1"/>
</dbReference>
<dbReference type="InterPro" id="IPR013783">
    <property type="entry name" value="Ig-like_fold"/>
</dbReference>
<accession>A0A023B2B9</accession>
<evidence type="ECO:0000256" key="3">
    <source>
        <dbReference type="ARBA" id="ARBA00012744"/>
    </source>
</evidence>
<evidence type="ECO:0000313" key="7">
    <source>
        <dbReference type="EMBL" id="EZG52596.1"/>
    </source>
</evidence>
<gene>
    <name evidence="7" type="ORF">GNI_122540</name>
</gene>
<comment type="caution">
    <text evidence="7">The sequence shown here is derived from an EMBL/GenBank/DDBJ whole genome shotgun (WGS) entry which is preliminary data.</text>
</comment>
<sequence>MSWYKLHNEYLLPYKAAIEAGAYTTMSSFNLLNGVPMHAYREVHEDIIRGMFGFRGFTVSDYGAIMELSHHNVSDADHPENAAMQGLYAGVDMDMADGYYDKLRKYKDVVLPNGRTVEDVVNLSCKRVLKVKQDIGLFEHGGLALTEDRDKLWSTVWFTDEHLEVSRQAAIKSSVLLVNKDNTLPLTAPADGDDREFLLIGRMADFPDDLMGSWAGLYLDPEMTPRQHTITREIDLRFGCKLADSDDTITDTGCNWQYRKGWNQIYDSTPNDGELDDTDIAANKEVLDLIKADPKRFNTIFMVVGESFVQNGESTARAHLELPLTQAQLVKDVRTAADPATKLVLILNIGRPNIITWEAANVDAILLTWAPGSMAGPAIFDMVFGAAVPSGRLPVSFPRSEGQIPVYHSKRPSGRMMPTGMEDGIYNPLTDKFFSRYLDEKVVPLFPFGFGLSYNQFEISDVSIDKETVTGDGTFTISATVKRSGDHLDLAEGEVVQVYIHQATSTMSPPVKKLKEFQRVEFASKDTSKSIKITMNAADAFGYYNGQLNYTVEEGTYYIYVVHDSSEAGDIKNGIVVKVKN</sequence>
<dbReference type="VEuPathDB" id="CryptoDB:GNI_122540"/>
<dbReference type="SUPFAM" id="SSF51445">
    <property type="entry name" value="(Trans)glycosidases"/>
    <property type="match status" value="1"/>
</dbReference>
<dbReference type="PANTHER" id="PTHR42715">
    <property type="entry name" value="BETA-GLUCOSIDASE"/>
    <property type="match status" value="1"/>
</dbReference>
<evidence type="ECO:0000256" key="1">
    <source>
        <dbReference type="ARBA" id="ARBA00000448"/>
    </source>
</evidence>
<reference evidence="7" key="1">
    <citation type="submission" date="2013-12" db="EMBL/GenBank/DDBJ databases">
        <authorList>
            <person name="Omoto C.K."/>
            <person name="Sibley D."/>
            <person name="Venepally P."/>
            <person name="Hadjithomas M."/>
            <person name="Karamycheva S."/>
            <person name="Brunk B."/>
            <person name="Roos D."/>
            <person name="Caler E."/>
            <person name="Lorenzi H."/>
        </authorList>
    </citation>
    <scope>NUCLEOTIDE SEQUENCE</scope>
</reference>
<dbReference type="InterPro" id="IPR001764">
    <property type="entry name" value="Glyco_hydro_3_N"/>
</dbReference>